<comment type="caution">
    <text evidence="2">The sequence shown here is derived from an EMBL/GenBank/DDBJ whole genome shotgun (WGS) entry which is preliminary data.</text>
</comment>
<proteinExistence type="predicted"/>
<organism evidence="2 3">
    <name type="scientific">Diaporthe australafricana</name>
    <dbReference type="NCBI Taxonomy" id="127596"/>
    <lineage>
        <taxon>Eukaryota</taxon>
        <taxon>Fungi</taxon>
        <taxon>Dikarya</taxon>
        <taxon>Ascomycota</taxon>
        <taxon>Pezizomycotina</taxon>
        <taxon>Sordariomycetes</taxon>
        <taxon>Sordariomycetidae</taxon>
        <taxon>Diaporthales</taxon>
        <taxon>Diaporthaceae</taxon>
        <taxon>Diaporthe</taxon>
    </lineage>
</organism>
<reference evidence="2 3" key="1">
    <citation type="journal article" date="2024" name="IMA Fungus">
        <title>IMA Genome - F19 : A genome assembly and annotation guide to empower mycologists, including annotated draft genome sequences of Ceratocystis pirilliformis, Diaporthe australafricana, Fusarium ophioides, Paecilomyces lecythidis, and Sporothrix stenoceras.</title>
        <authorList>
            <person name="Aylward J."/>
            <person name="Wilson A.M."/>
            <person name="Visagie C.M."/>
            <person name="Spraker J."/>
            <person name="Barnes I."/>
            <person name="Buitendag C."/>
            <person name="Ceriani C."/>
            <person name="Del Mar Angel L."/>
            <person name="du Plessis D."/>
            <person name="Fuchs T."/>
            <person name="Gasser K."/>
            <person name="Kramer D."/>
            <person name="Li W."/>
            <person name="Munsamy K."/>
            <person name="Piso A."/>
            <person name="Price J.L."/>
            <person name="Sonnekus B."/>
            <person name="Thomas C."/>
            <person name="van der Nest A."/>
            <person name="van Dijk A."/>
            <person name="van Heerden A."/>
            <person name="van Vuuren N."/>
            <person name="Yilmaz N."/>
            <person name="Duong T.A."/>
            <person name="van der Merwe N.A."/>
            <person name="Wingfield M.J."/>
            <person name="Wingfield B.D."/>
        </authorList>
    </citation>
    <scope>NUCLEOTIDE SEQUENCE [LARGE SCALE GENOMIC DNA]</scope>
    <source>
        <strain evidence="2 3">CMW 18300</strain>
    </source>
</reference>
<dbReference type="PANTHER" id="PTHR24148">
    <property type="entry name" value="ANKYRIN REPEAT DOMAIN-CONTAINING PROTEIN 39 HOMOLOG-RELATED"/>
    <property type="match status" value="1"/>
</dbReference>
<dbReference type="Pfam" id="PF06985">
    <property type="entry name" value="HET"/>
    <property type="match status" value="1"/>
</dbReference>
<dbReference type="PANTHER" id="PTHR24148:SF64">
    <property type="entry name" value="HETEROKARYON INCOMPATIBILITY DOMAIN-CONTAINING PROTEIN"/>
    <property type="match status" value="1"/>
</dbReference>
<evidence type="ECO:0000313" key="3">
    <source>
        <dbReference type="Proteomes" id="UP001583177"/>
    </source>
</evidence>
<dbReference type="InterPro" id="IPR010730">
    <property type="entry name" value="HET"/>
</dbReference>
<dbReference type="InterPro" id="IPR052895">
    <property type="entry name" value="HetReg/Transcr_Mod"/>
</dbReference>
<protein>
    <recommendedName>
        <fullName evidence="1">Heterokaryon incompatibility domain-containing protein</fullName>
    </recommendedName>
</protein>
<dbReference type="Proteomes" id="UP001583177">
    <property type="component" value="Unassembled WGS sequence"/>
</dbReference>
<gene>
    <name evidence="2" type="ORF">Daus18300_005611</name>
</gene>
<name>A0ABR3X0R6_9PEZI</name>
<sequence length="612" mass="70281">MADTAATLEKDLYQYQTLHGSNEIRCLVLAAGRANDPLFCVLKHHNLNDDPSFKAISYVWGDHVKDRTITCSGQRLDITSNLYKSLQQIRHADRERILWADSICINQGDKKEKGHQVGLMARIYTQAERVLITLGADDVSLAHSEGAAALLRQVNGMVEKTFDKISGTRDSYPYDQAVQPLVSDPRWKLIAHLARHPWFQRGWVVQEAGLAREAWILWDGESLNWVQLLQTISWVLFRAGGIQQQYDIHLLADIHLALYANRYPDEMMVWSHIKLNPSNDVLRFLHYARGLHLSDRRDHVYAFMGLPGAADLRQDLDISYEKSWSEIYYDVAHRYVTAKKDMRFLRYIEIDQETLALDVPSWVPQWHVDRYDMKLDFKETEFIKSRTQPSLEPQIIDGRTLRVRGMLIDTIDFASATLKRNSSIQEMATLWNSWVECGKSSVYKLFSPRLAFVRALTASHISPDTVMNTDAVILDLGAFLLSLFGQEYAQNEPKLRFHQDRLEHGDDQKVIRVMASSIFNRKFVVTKRGYFGLVPGVAVQGDLCSIVFGTKTPFILRKTNLSGHYKLLGLSYFVSASETAEDDPVPNRLGSGFWPHEDWWEWDVDEQDILLC</sequence>
<evidence type="ECO:0000313" key="2">
    <source>
        <dbReference type="EMBL" id="KAL1869399.1"/>
    </source>
</evidence>
<keyword evidence="3" id="KW-1185">Reference proteome</keyword>
<dbReference type="EMBL" id="JAWRVE010000041">
    <property type="protein sequence ID" value="KAL1869399.1"/>
    <property type="molecule type" value="Genomic_DNA"/>
</dbReference>
<feature type="domain" description="Heterokaryon incompatibility" evidence="1">
    <location>
        <begin position="53"/>
        <end position="207"/>
    </location>
</feature>
<evidence type="ECO:0000259" key="1">
    <source>
        <dbReference type="Pfam" id="PF06985"/>
    </source>
</evidence>
<accession>A0ABR3X0R6</accession>